<accession>A0ABR9MM86</accession>
<feature type="signal peptide" evidence="1">
    <location>
        <begin position="1"/>
        <end position="33"/>
    </location>
</feature>
<comment type="caution">
    <text evidence="2">The sequence shown here is derived from an EMBL/GenBank/DDBJ whole genome shotgun (WGS) entry which is preliminary data.</text>
</comment>
<evidence type="ECO:0000313" key="3">
    <source>
        <dbReference type="Proteomes" id="UP000633509"/>
    </source>
</evidence>
<protein>
    <recommendedName>
        <fullName evidence="4">ABC transporter substrate-binding protein</fullName>
    </recommendedName>
</protein>
<dbReference type="EMBL" id="JADBEK010000001">
    <property type="protein sequence ID" value="MBE1593456.1"/>
    <property type="molecule type" value="Genomic_DNA"/>
</dbReference>
<dbReference type="Gene3D" id="3.40.190.10">
    <property type="entry name" value="Periplasmic binding protein-like II"/>
    <property type="match status" value="1"/>
</dbReference>
<dbReference type="RefSeq" id="WP_192792805.1">
    <property type="nucleotide sequence ID" value="NZ_JADBEK010000001.1"/>
</dbReference>
<gene>
    <name evidence="2" type="ORF">H4W80_011714</name>
</gene>
<keyword evidence="1" id="KW-0732">Signal</keyword>
<dbReference type="PROSITE" id="PS51257">
    <property type="entry name" value="PROKAR_LIPOPROTEIN"/>
    <property type="match status" value="1"/>
</dbReference>
<proteinExistence type="predicted"/>
<reference evidence="2 3" key="1">
    <citation type="submission" date="2020-10" db="EMBL/GenBank/DDBJ databases">
        <title>Sequencing the genomes of 1000 actinobacteria strains.</title>
        <authorList>
            <person name="Klenk H.-P."/>
        </authorList>
    </citation>
    <scope>NUCLEOTIDE SEQUENCE [LARGE SCALE GENOMIC DNA]</scope>
    <source>
        <strain evidence="2 3">DSM 43173</strain>
    </source>
</reference>
<evidence type="ECO:0000256" key="1">
    <source>
        <dbReference type="SAM" id="SignalP"/>
    </source>
</evidence>
<name>A0ABR9MM86_9ACTN</name>
<keyword evidence="3" id="KW-1185">Reference proteome</keyword>
<organism evidence="2 3">
    <name type="scientific">Nonomuraea angiospora</name>
    <dbReference type="NCBI Taxonomy" id="46172"/>
    <lineage>
        <taxon>Bacteria</taxon>
        <taxon>Bacillati</taxon>
        <taxon>Actinomycetota</taxon>
        <taxon>Actinomycetes</taxon>
        <taxon>Streptosporangiales</taxon>
        <taxon>Streptosporangiaceae</taxon>
        <taxon>Nonomuraea</taxon>
    </lineage>
</organism>
<dbReference type="Proteomes" id="UP000633509">
    <property type="component" value="Unassembled WGS sequence"/>
</dbReference>
<evidence type="ECO:0008006" key="4">
    <source>
        <dbReference type="Google" id="ProtNLM"/>
    </source>
</evidence>
<evidence type="ECO:0000313" key="2">
    <source>
        <dbReference type="EMBL" id="MBE1593456.1"/>
    </source>
</evidence>
<sequence>MRVRRPRHAGRNTARTTAIAGLFLLLAACTGTQQPPQPKPAAASGNPGDPTDLRGVCPATVVVQTQWTPHITVEGGMYHLLGANPAIDAGRKRVSAPLVVRGKDTGVTLELRAGGPAIGFTQSSAQLYTDPGITLGVLGGMDEGIQMSATQPTLAVMALLEIHPQIILWDPATYPTFNTIKDIGRTDTKVLYFGGNTYMEYLVGAGLLKRGQVDGSYDGSPSHFVAAGGKAAVAGYANAEPYIYEKDVPQWGKPVKYQLVYDAGYPNYGPPLVIRPADKQKLAPCLRKLIPIFQQAQVDVLAEPGPTIDLTLRLNQAYKVATQYTRPSSEFSVQQMKTLKLAGNGPDDTVGNFDTARVQRLIDITRPIFAKQNKPVKDGLQPSDVVTNDFVDPKIGYRAG</sequence>
<feature type="chain" id="PRO_5046305108" description="ABC transporter substrate-binding protein" evidence="1">
    <location>
        <begin position="34"/>
        <end position="400"/>
    </location>
</feature>